<dbReference type="SUPFAM" id="SSF55550">
    <property type="entry name" value="SH2 domain"/>
    <property type="match status" value="1"/>
</dbReference>
<dbReference type="VEuPathDB" id="VectorBase:AQUA002550"/>
<keyword evidence="2 5" id="KW-0727">SH2 domain</keyword>
<dbReference type="PROSITE" id="PS50001">
    <property type="entry name" value="SH2"/>
    <property type="match status" value="1"/>
</dbReference>
<evidence type="ECO:0000256" key="1">
    <source>
        <dbReference type="ARBA" id="ARBA00022553"/>
    </source>
</evidence>
<keyword evidence="1" id="KW-0597">Phosphoprotein</keyword>
<evidence type="ECO:0000313" key="7">
    <source>
        <dbReference type="EnsemblMetazoa" id="AQUA002550-PA"/>
    </source>
</evidence>
<evidence type="ECO:0000313" key="8">
    <source>
        <dbReference type="Proteomes" id="UP000076407"/>
    </source>
</evidence>
<dbReference type="InterPro" id="IPR051846">
    <property type="entry name" value="SH2_domain_adapters"/>
</dbReference>
<evidence type="ECO:0000256" key="2">
    <source>
        <dbReference type="ARBA" id="ARBA00022999"/>
    </source>
</evidence>
<evidence type="ECO:0000259" key="6">
    <source>
        <dbReference type="PROSITE" id="PS50001"/>
    </source>
</evidence>
<dbReference type="GO" id="GO:0001784">
    <property type="term" value="F:phosphotyrosine residue binding"/>
    <property type="evidence" value="ECO:0007669"/>
    <property type="project" value="TreeGrafter"/>
</dbReference>
<dbReference type="FunFam" id="3.30.505.10:FF:000058">
    <property type="entry name" value="SH2 domain-containing adapter protein D"/>
    <property type="match status" value="1"/>
</dbReference>
<dbReference type="Gene3D" id="3.30.505.10">
    <property type="entry name" value="SH2 domain"/>
    <property type="match status" value="1"/>
</dbReference>
<dbReference type="InterPro" id="IPR000980">
    <property type="entry name" value="SH2"/>
</dbReference>
<evidence type="ECO:0000256" key="4">
    <source>
        <dbReference type="ARBA" id="ARBA00074794"/>
    </source>
</evidence>
<reference evidence="7" key="1">
    <citation type="submission" date="2020-05" db="UniProtKB">
        <authorList>
            <consortium name="EnsemblMetazoa"/>
        </authorList>
    </citation>
    <scope>IDENTIFICATION</scope>
    <source>
        <strain evidence="7">SANGQUA</strain>
    </source>
</reference>
<comment type="function">
    <text evidence="3">May function as an adapter protein.</text>
</comment>
<sequence length="170" mass="19264">MVVLRLDGIETSADNEPRFFKQSLTLNLNECGQRPPKKFGTLDLGLNLGTNRPNVDLIDASIPLDRQGWYHGSISRIDAEKILRPLTEGSFLVRNSESTRQDYSLTLKSAKGFMHMRIQRDADSGQFILGQFSRPFPTIPDMIRHFCLNRLPVRGAEHMCLLEPVIAQIL</sequence>
<dbReference type="CDD" id="cd09945">
    <property type="entry name" value="SH2_SHB_SHD_SHE_SHF_like"/>
    <property type="match status" value="1"/>
</dbReference>
<evidence type="ECO:0000256" key="3">
    <source>
        <dbReference type="ARBA" id="ARBA00057390"/>
    </source>
</evidence>
<organism evidence="7 8">
    <name type="scientific">Anopheles quadriannulatus</name>
    <name type="common">Mosquito</name>
    <dbReference type="NCBI Taxonomy" id="34691"/>
    <lineage>
        <taxon>Eukaryota</taxon>
        <taxon>Metazoa</taxon>
        <taxon>Ecdysozoa</taxon>
        <taxon>Arthropoda</taxon>
        <taxon>Hexapoda</taxon>
        <taxon>Insecta</taxon>
        <taxon>Pterygota</taxon>
        <taxon>Neoptera</taxon>
        <taxon>Endopterygota</taxon>
        <taxon>Diptera</taxon>
        <taxon>Nematocera</taxon>
        <taxon>Culicoidea</taxon>
        <taxon>Culicidae</taxon>
        <taxon>Anophelinae</taxon>
        <taxon>Anopheles</taxon>
    </lineage>
</organism>
<accession>A0A182WYD9</accession>
<dbReference type="AlphaFoldDB" id="A0A182WYD9"/>
<dbReference type="InterPro" id="IPR036860">
    <property type="entry name" value="SH2_dom_sf"/>
</dbReference>
<evidence type="ECO:0000256" key="5">
    <source>
        <dbReference type="PROSITE-ProRule" id="PRU00191"/>
    </source>
</evidence>
<dbReference type="Pfam" id="PF00017">
    <property type="entry name" value="SH2"/>
    <property type="match status" value="1"/>
</dbReference>
<proteinExistence type="predicted"/>
<dbReference type="PANTHER" id="PTHR15127">
    <property type="entry name" value="HEAVYWEIGHT, ISOFORM A"/>
    <property type="match status" value="1"/>
</dbReference>
<feature type="domain" description="SH2" evidence="6">
    <location>
        <begin position="69"/>
        <end position="165"/>
    </location>
</feature>
<dbReference type="STRING" id="34691.A0A182WYD9"/>
<keyword evidence="8" id="KW-1185">Reference proteome</keyword>
<dbReference type="SMART" id="SM00252">
    <property type="entry name" value="SH2"/>
    <property type="match status" value="1"/>
</dbReference>
<dbReference type="EnsemblMetazoa" id="AQUA002550-RA">
    <property type="protein sequence ID" value="AQUA002550-PA"/>
    <property type="gene ID" value="AQUA002550"/>
</dbReference>
<dbReference type="PRINTS" id="PR00401">
    <property type="entry name" value="SH2DOMAIN"/>
</dbReference>
<name>A0A182WYD9_ANOQN</name>
<dbReference type="Proteomes" id="UP000076407">
    <property type="component" value="Unassembled WGS sequence"/>
</dbReference>
<dbReference type="PANTHER" id="PTHR15127:SF32">
    <property type="entry name" value="HEAVYWEIGHT, ISOFORM A"/>
    <property type="match status" value="1"/>
</dbReference>
<protein>
    <recommendedName>
        <fullName evidence="4">SH2 domain-containing adapter protein D</fullName>
    </recommendedName>
</protein>